<gene>
    <name evidence="2" type="ORF">EDD31_1669</name>
</gene>
<sequence length="123" mass="13078">MTTPSIGARVRALFRRQQGGSTLGSSVSATQAMELVRDGAALIDVRESHEWRAGHAPQAIHIPLAKLDTAHRRLPADSPVLVVCASGMRSRTGAKKLRFAGFEAASVSGGMMAWERSGGAVRR</sequence>
<accession>A0A3N2BE31</accession>
<organism evidence="2 3">
    <name type="scientific">Bogoriella caseilytica</name>
    <dbReference type="NCBI Taxonomy" id="56055"/>
    <lineage>
        <taxon>Bacteria</taxon>
        <taxon>Bacillati</taxon>
        <taxon>Actinomycetota</taxon>
        <taxon>Actinomycetes</taxon>
        <taxon>Micrococcales</taxon>
        <taxon>Bogoriellaceae</taxon>
        <taxon>Bogoriella</taxon>
    </lineage>
</organism>
<name>A0A3N2BE31_9MICO</name>
<dbReference type="Proteomes" id="UP000280668">
    <property type="component" value="Unassembled WGS sequence"/>
</dbReference>
<dbReference type="PANTHER" id="PTHR43031:SF1">
    <property type="entry name" value="PYRIDINE NUCLEOTIDE-DISULPHIDE OXIDOREDUCTASE"/>
    <property type="match status" value="1"/>
</dbReference>
<evidence type="ECO:0000313" key="2">
    <source>
        <dbReference type="EMBL" id="ROR73294.1"/>
    </source>
</evidence>
<evidence type="ECO:0000313" key="3">
    <source>
        <dbReference type="Proteomes" id="UP000280668"/>
    </source>
</evidence>
<dbReference type="SMART" id="SM00450">
    <property type="entry name" value="RHOD"/>
    <property type="match status" value="1"/>
</dbReference>
<evidence type="ECO:0000259" key="1">
    <source>
        <dbReference type="PROSITE" id="PS50206"/>
    </source>
</evidence>
<keyword evidence="2" id="KW-0808">Transferase</keyword>
<feature type="domain" description="Rhodanese" evidence="1">
    <location>
        <begin position="36"/>
        <end position="123"/>
    </location>
</feature>
<dbReference type="InterPro" id="IPR001763">
    <property type="entry name" value="Rhodanese-like_dom"/>
</dbReference>
<dbReference type="PANTHER" id="PTHR43031">
    <property type="entry name" value="FAD-DEPENDENT OXIDOREDUCTASE"/>
    <property type="match status" value="1"/>
</dbReference>
<dbReference type="SUPFAM" id="SSF52821">
    <property type="entry name" value="Rhodanese/Cell cycle control phosphatase"/>
    <property type="match status" value="1"/>
</dbReference>
<keyword evidence="3" id="KW-1185">Reference proteome</keyword>
<dbReference type="RefSeq" id="WP_123303729.1">
    <property type="nucleotide sequence ID" value="NZ_RKHK01000001.1"/>
</dbReference>
<comment type="caution">
    <text evidence="2">The sequence shown here is derived from an EMBL/GenBank/DDBJ whole genome shotgun (WGS) entry which is preliminary data.</text>
</comment>
<dbReference type="OrthoDB" id="9800872at2"/>
<dbReference type="Pfam" id="PF00581">
    <property type="entry name" value="Rhodanese"/>
    <property type="match status" value="1"/>
</dbReference>
<dbReference type="InterPro" id="IPR050229">
    <property type="entry name" value="GlpE_sulfurtransferase"/>
</dbReference>
<protein>
    <submittedName>
        <fullName evidence="2">Rhodanese-related sulfurtransferase</fullName>
    </submittedName>
</protein>
<proteinExistence type="predicted"/>
<dbReference type="InterPro" id="IPR036873">
    <property type="entry name" value="Rhodanese-like_dom_sf"/>
</dbReference>
<dbReference type="GO" id="GO:0016740">
    <property type="term" value="F:transferase activity"/>
    <property type="evidence" value="ECO:0007669"/>
    <property type="project" value="UniProtKB-KW"/>
</dbReference>
<dbReference type="EMBL" id="RKHK01000001">
    <property type="protein sequence ID" value="ROR73294.1"/>
    <property type="molecule type" value="Genomic_DNA"/>
</dbReference>
<dbReference type="AlphaFoldDB" id="A0A3N2BE31"/>
<dbReference type="Gene3D" id="3.40.250.10">
    <property type="entry name" value="Rhodanese-like domain"/>
    <property type="match status" value="1"/>
</dbReference>
<dbReference type="CDD" id="cd00158">
    <property type="entry name" value="RHOD"/>
    <property type="match status" value="1"/>
</dbReference>
<reference evidence="2 3" key="1">
    <citation type="submission" date="2018-11" db="EMBL/GenBank/DDBJ databases">
        <title>Sequencing the genomes of 1000 actinobacteria strains.</title>
        <authorList>
            <person name="Klenk H.-P."/>
        </authorList>
    </citation>
    <scope>NUCLEOTIDE SEQUENCE [LARGE SCALE GENOMIC DNA]</scope>
    <source>
        <strain evidence="2 3">DSM 11294</strain>
    </source>
</reference>
<dbReference type="PROSITE" id="PS50206">
    <property type="entry name" value="RHODANESE_3"/>
    <property type="match status" value="1"/>
</dbReference>